<dbReference type="PROSITE" id="PS51194">
    <property type="entry name" value="HELICASE_CTER"/>
    <property type="match status" value="1"/>
</dbReference>
<reference evidence="9 10" key="2">
    <citation type="journal article" date="2019" name="G3 (Bethesda)">
        <title>Hybrid Assembly of the Genome of the Entomopathogenic Nematode Steinernema carpocapsae Identifies the X-Chromosome.</title>
        <authorList>
            <person name="Serra L."/>
            <person name="Macchietto M."/>
            <person name="Macias-Munoz A."/>
            <person name="McGill C.J."/>
            <person name="Rodriguez I.M."/>
            <person name="Rodriguez B."/>
            <person name="Murad R."/>
            <person name="Mortazavi A."/>
        </authorList>
    </citation>
    <scope>NUCLEOTIDE SEQUENCE [LARGE SCALE GENOMIC DNA]</scope>
    <source>
        <strain evidence="9 10">ALL</strain>
    </source>
</reference>
<keyword evidence="4 6" id="KW-0067">ATP-binding</keyword>
<proteinExistence type="inferred from homology"/>
<evidence type="ECO:0000256" key="1">
    <source>
        <dbReference type="ARBA" id="ARBA00022741"/>
    </source>
</evidence>
<dbReference type="PANTHER" id="PTHR24031">
    <property type="entry name" value="RNA HELICASE"/>
    <property type="match status" value="1"/>
</dbReference>
<dbReference type="CDD" id="cd18787">
    <property type="entry name" value="SF2_C_DEAD"/>
    <property type="match status" value="1"/>
</dbReference>
<dbReference type="SMART" id="SM00490">
    <property type="entry name" value="HELICc"/>
    <property type="match status" value="1"/>
</dbReference>
<dbReference type="AlphaFoldDB" id="A0A4U5LUJ2"/>
<organism evidence="9 10">
    <name type="scientific">Steinernema carpocapsae</name>
    <name type="common">Entomopathogenic nematode</name>
    <dbReference type="NCBI Taxonomy" id="34508"/>
    <lineage>
        <taxon>Eukaryota</taxon>
        <taxon>Metazoa</taxon>
        <taxon>Ecdysozoa</taxon>
        <taxon>Nematoda</taxon>
        <taxon>Chromadorea</taxon>
        <taxon>Rhabditida</taxon>
        <taxon>Tylenchina</taxon>
        <taxon>Panagrolaimomorpha</taxon>
        <taxon>Strongyloidoidea</taxon>
        <taxon>Steinernematidae</taxon>
        <taxon>Steinernema</taxon>
    </lineage>
</organism>
<feature type="compositionally biased region" description="Acidic residues" evidence="7">
    <location>
        <begin position="231"/>
        <end position="241"/>
    </location>
</feature>
<dbReference type="Pfam" id="PF00271">
    <property type="entry name" value="Helicase_C"/>
    <property type="match status" value="1"/>
</dbReference>
<evidence type="ECO:0000256" key="6">
    <source>
        <dbReference type="RuleBase" id="RU365068"/>
    </source>
</evidence>
<dbReference type="InterPro" id="IPR025313">
    <property type="entry name" value="SPB4-like_CTE"/>
</dbReference>
<dbReference type="Pfam" id="PF13959">
    <property type="entry name" value="CTE_SPB4"/>
    <property type="match status" value="1"/>
</dbReference>
<dbReference type="STRING" id="34508.A0A4U5LUJ2"/>
<accession>A0A4U5LUJ2</accession>
<comment type="similarity">
    <text evidence="6">Belongs to the DEAD box helicase family.</text>
</comment>
<evidence type="ECO:0000256" key="7">
    <source>
        <dbReference type="SAM" id="MobiDB-lite"/>
    </source>
</evidence>
<evidence type="ECO:0000313" key="10">
    <source>
        <dbReference type="Proteomes" id="UP000298663"/>
    </source>
</evidence>
<dbReference type="EC" id="3.6.4.13" evidence="6"/>
<keyword evidence="1 6" id="KW-0547">Nucleotide-binding</keyword>
<feature type="compositionally biased region" description="Basic and acidic residues" evidence="7">
    <location>
        <begin position="341"/>
        <end position="381"/>
    </location>
</feature>
<sequence length="472" mass="53552">MTHIDTLARFLTESFRHLRPGMSLLGLWGTMQQNKRLEVFAKFDSNTSGAACIATDVASRGLDFKNIDWVLQLDCPAEVDDYIHRVGRTARMNRKGEAALVLTPSQEKPMLERLKKAKIIPEQLQVAKKEVLDISKKMQSTIIQFSKLKEYAQRSFVSYIRSIYLMKYKDVFNVESIDFAALARSYGLADAPRVRFLKNAQKTKEPKEKTSKNEKSTKELVAALLKQRPEESDDEAIESDVEEKVDFEAGSEENAEESDNDVLKVSRTDVFNVLKKPGPDEPVACRQPKTKKVSKREIIKKALRGNTAEMQANKKVFDDEESEEEEPEIVAKPAAQEGPQEESKAFDIDAAKKELRARRAADKKELKEFRKAKKEALEANKRGRKVGSDEELDLGRGSDEDGSDGGVVGDTSWLVDPDNEELRQDRIEQGFLNEDDSEFEEPEFEKVTKKTRKRKRESIEDTEAKALKLLGL</sequence>
<dbReference type="Proteomes" id="UP000298663">
    <property type="component" value="Unassembled WGS sequence"/>
</dbReference>
<keyword evidence="2 6" id="KW-0378">Hydrolase</keyword>
<dbReference type="InterPro" id="IPR001650">
    <property type="entry name" value="Helicase_C-like"/>
</dbReference>
<comment type="function">
    <text evidence="6">RNA helicase.</text>
</comment>
<keyword evidence="10" id="KW-1185">Reference proteome</keyword>
<dbReference type="InterPro" id="IPR027417">
    <property type="entry name" value="P-loop_NTPase"/>
</dbReference>
<dbReference type="SMART" id="SM01178">
    <property type="entry name" value="DUF4217"/>
    <property type="match status" value="1"/>
</dbReference>
<comment type="catalytic activity">
    <reaction evidence="6">
        <text>ATP + H2O = ADP + phosphate + H(+)</text>
        <dbReference type="Rhea" id="RHEA:13065"/>
        <dbReference type="ChEBI" id="CHEBI:15377"/>
        <dbReference type="ChEBI" id="CHEBI:15378"/>
        <dbReference type="ChEBI" id="CHEBI:30616"/>
        <dbReference type="ChEBI" id="CHEBI:43474"/>
        <dbReference type="ChEBI" id="CHEBI:456216"/>
        <dbReference type="EC" id="3.6.4.13"/>
    </reaction>
</comment>
<evidence type="ECO:0000256" key="2">
    <source>
        <dbReference type="ARBA" id="ARBA00022801"/>
    </source>
</evidence>
<keyword evidence="5 6" id="KW-0694">RNA-binding</keyword>
<protein>
    <recommendedName>
        <fullName evidence="6">ATP-dependent RNA helicase</fullName>
        <ecNumber evidence="6">3.6.4.13</ecNumber>
    </recommendedName>
</protein>
<evidence type="ECO:0000256" key="5">
    <source>
        <dbReference type="ARBA" id="ARBA00022884"/>
    </source>
</evidence>
<evidence type="ECO:0000259" key="8">
    <source>
        <dbReference type="PROSITE" id="PS51194"/>
    </source>
</evidence>
<keyword evidence="3 6" id="KW-0347">Helicase</keyword>
<reference evidence="9 10" key="1">
    <citation type="journal article" date="2015" name="Genome Biol.">
        <title>Comparative genomics of Steinernema reveals deeply conserved gene regulatory networks.</title>
        <authorList>
            <person name="Dillman A.R."/>
            <person name="Macchietto M."/>
            <person name="Porter C.F."/>
            <person name="Rogers A."/>
            <person name="Williams B."/>
            <person name="Antoshechkin I."/>
            <person name="Lee M.M."/>
            <person name="Goodwin Z."/>
            <person name="Lu X."/>
            <person name="Lewis E.E."/>
            <person name="Goodrich-Blair H."/>
            <person name="Stock S.P."/>
            <person name="Adams B.J."/>
            <person name="Sternberg P.W."/>
            <person name="Mortazavi A."/>
        </authorList>
    </citation>
    <scope>NUCLEOTIDE SEQUENCE [LARGE SCALE GENOMIC DNA]</scope>
    <source>
        <strain evidence="9 10">ALL</strain>
    </source>
</reference>
<gene>
    <name evidence="9" type="ORF">L596_029402</name>
</gene>
<dbReference type="GO" id="GO:0003723">
    <property type="term" value="F:RNA binding"/>
    <property type="evidence" value="ECO:0007669"/>
    <property type="project" value="UniProtKB-UniRule"/>
</dbReference>
<comment type="domain">
    <text evidence="6">The Q motif is unique to and characteristic of the DEAD box family of RNA helicases and controls ATP binding and hydrolysis.</text>
</comment>
<feature type="compositionally biased region" description="Acidic residues" evidence="7">
    <location>
        <begin position="248"/>
        <end position="260"/>
    </location>
</feature>
<evidence type="ECO:0000256" key="3">
    <source>
        <dbReference type="ARBA" id="ARBA00022806"/>
    </source>
</evidence>
<evidence type="ECO:0000256" key="4">
    <source>
        <dbReference type="ARBA" id="ARBA00022840"/>
    </source>
</evidence>
<feature type="region of interest" description="Disordered" evidence="7">
    <location>
        <begin position="227"/>
        <end position="261"/>
    </location>
</feature>
<comment type="caution">
    <text evidence="9">The sequence shown here is derived from an EMBL/GenBank/DDBJ whole genome shotgun (WGS) entry which is preliminary data.</text>
</comment>
<dbReference type="GO" id="GO:0016787">
    <property type="term" value="F:hydrolase activity"/>
    <property type="evidence" value="ECO:0007669"/>
    <property type="project" value="UniProtKB-KW"/>
</dbReference>
<feature type="region of interest" description="Disordered" evidence="7">
    <location>
        <begin position="301"/>
        <end position="458"/>
    </location>
</feature>
<feature type="compositionally biased region" description="Acidic residues" evidence="7">
    <location>
        <begin position="433"/>
        <end position="443"/>
    </location>
</feature>
<feature type="domain" description="Helicase C-terminal" evidence="8">
    <location>
        <begin position="1"/>
        <end position="135"/>
    </location>
</feature>
<dbReference type="EMBL" id="AZBU02000012">
    <property type="protein sequence ID" value="TKR59777.1"/>
    <property type="molecule type" value="Genomic_DNA"/>
</dbReference>
<evidence type="ECO:0000313" key="9">
    <source>
        <dbReference type="EMBL" id="TKR59777.1"/>
    </source>
</evidence>
<dbReference type="GO" id="GO:0003724">
    <property type="term" value="F:RNA helicase activity"/>
    <property type="evidence" value="ECO:0007669"/>
    <property type="project" value="UniProtKB-EC"/>
</dbReference>
<dbReference type="Gene3D" id="3.40.50.300">
    <property type="entry name" value="P-loop containing nucleotide triphosphate hydrolases"/>
    <property type="match status" value="1"/>
</dbReference>
<dbReference type="GO" id="GO:0005524">
    <property type="term" value="F:ATP binding"/>
    <property type="evidence" value="ECO:0007669"/>
    <property type="project" value="UniProtKB-UniRule"/>
</dbReference>
<feature type="compositionally biased region" description="Acidic residues" evidence="7">
    <location>
        <begin position="318"/>
        <end position="328"/>
    </location>
</feature>
<dbReference type="OrthoDB" id="10259640at2759"/>
<dbReference type="SUPFAM" id="SSF52540">
    <property type="entry name" value="P-loop containing nucleoside triphosphate hydrolases"/>
    <property type="match status" value="1"/>
</dbReference>
<name>A0A4U5LUJ2_STECR</name>